<evidence type="ECO:0000313" key="2">
    <source>
        <dbReference type="Proteomes" id="UP001233172"/>
    </source>
</evidence>
<proteinExistence type="predicted"/>
<dbReference type="Proteomes" id="UP001233172">
    <property type="component" value="Unassembled WGS sequence"/>
</dbReference>
<keyword evidence="2" id="KW-1185">Reference proteome</keyword>
<evidence type="ECO:0000313" key="1">
    <source>
        <dbReference type="EMBL" id="KAK0057019.1"/>
    </source>
</evidence>
<dbReference type="AlphaFoldDB" id="A0AAD8FBG9"/>
<reference evidence="1" key="1">
    <citation type="journal article" date="2023" name="PLoS Negl. Trop. Dis.">
        <title>A genome sequence for Biomphalaria pfeifferi, the major vector snail for the human-infecting parasite Schistosoma mansoni.</title>
        <authorList>
            <person name="Bu L."/>
            <person name="Lu L."/>
            <person name="Laidemitt M.R."/>
            <person name="Zhang S.M."/>
            <person name="Mutuku M."/>
            <person name="Mkoji G."/>
            <person name="Steinauer M."/>
            <person name="Loker E.S."/>
        </authorList>
    </citation>
    <scope>NUCLEOTIDE SEQUENCE</scope>
    <source>
        <strain evidence="1">KasaAsao</strain>
    </source>
</reference>
<gene>
    <name evidence="1" type="ORF">Bpfe_013671</name>
</gene>
<protein>
    <submittedName>
        <fullName evidence="1">Uncharacterized protein</fullName>
    </submittedName>
</protein>
<organism evidence="1 2">
    <name type="scientific">Biomphalaria pfeifferi</name>
    <name type="common">Bloodfluke planorb</name>
    <name type="synonym">Freshwater snail</name>
    <dbReference type="NCBI Taxonomy" id="112525"/>
    <lineage>
        <taxon>Eukaryota</taxon>
        <taxon>Metazoa</taxon>
        <taxon>Spiralia</taxon>
        <taxon>Lophotrochozoa</taxon>
        <taxon>Mollusca</taxon>
        <taxon>Gastropoda</taxon>
        <taxon>Heterobranchia</taxon>
        <taxon>Euthyneura</taxon>
        <taxon>Panpulmonata</taxon>
        <taxon>Hygrophila</taxon>
        <taxon>Lymnaeoidea</taxon>
        <taxon>Planorbidae</taxon>
        <taxon>Biomphalaria</taxon>
    </lineage>
</organism>
<sequence>MRSMARNNNIKARRQEKYYNQRAKERAIQVGDKVLLLLPKSTNKLQICCQGPYEVIRKVSPTNYII</sequence>
<dbReference type="EMBL" id="JASAOG010000058">
    <property type="protein sequence ID" value="KAK0057019.1"/>
    <property type="molecule type" value="Genomic_DNA"/>
</dbReference>
<accession>A0AAD8FBG9</accession>
<name>A0AAD8FBG9_BIOPF</name>
<comment type="caution">
    <text evidence="1">The sequence shown here is derived from an EMBL/GenBank/DDBJ whole genome shotgun (WGS) entry which is preliminary data.</text>
</comment>
<reference evidence="1" key="2">
    <citation type="submission" date="2023-04" db="EMBL/GenBank/DDBJ databases">
        <authorList>
            <person name="Bu L."/>
            <person name="Lu L."/>
            <person name="Laidemitt M.R."/>
            <person name="Zhang S.M."/>
            <person name="Mutuku M."/>
            <person name="Mkoji G."/>
            <person name="Steinauer M."/>
            <person name="Loker E.S."/>
        </authorList>
    </citation>
    <scope>NUCLEOTIDE SEQUENCE</scope>
    <source>
        <strain evidence="1">KasaAsao</strain>
        <tissue evidence="1">Whole Snail</tissue>
    </source>
</reference>